<dbReference type="EMBL" id="JABAIM010000001">
    <property type="protein sequence ID" value="NLR74343.1"/>
    <property type="molecule type" value="Genomic_DNA"/>
</dbReference>
<dbReference type="PIRSF" id="PIRSF033736">
    <property type="entry name" value="UCP033763"/>
    <property type="match status" value="1"/>
</dbReference>
<dbReference type="AlphaFoldDB" id="A0A847S3G7"/>
<keyword evidence="2" id="KW-1185">Reference proteome</keyword>
<dbReference type="InterPro" id="IPR023476">
    <property type="entry name" value="Pep_tRNA_hydro_II_dom_sf"/>
</dbReference>
<dbReference type="InterPro" id="IPR017021">
    <property type="entry name" value="UCP033763"/>
</dbReference>
<dbReference type="InterPro" id="IPR018988">
    <property type="entry name" value="DUF2000"/>
</dbReference>
<protein>
    <submittedName>
        <fullName evidence="1">DUF2000 domain-containing protein</fullName>
    </submittedName>
</protein>
<dbReference type="Gene3D" id="3.40.1490.10">
    <property type="entry name" value="Bit1"/>
    <property type="match status" value="1"/>
</dbReference>
<organism evidence="1 2">
    <name type="scientific">Leeia aquatica</name>
    <dbReference type="NCBI Taxonomy" id="2725557"/>
    <lineage>
        <taxon>Bacteria</taxon>
        <taxon>Pseudomonadati</taxon>
        <taxon>Pseudomonadota</taxon>
        <taxon>Betaproteobacteria</taxon>
        <taxon>Neisseriales</taxon>
        <taxon>Leeiaceae</taxon>
        <taxon>Leeia</taxon>
    </lineage>
</organism>
<dbReference type="RefSeq" id="WP_168875965.1">
    <property type="nucleotide sequence ID" value="NZ_JABAIM010000001.1"/>
</dbReference>
<gene>
    <name evidence="1" type="ORF">HF682_04140</name>
</gene>
<dbReference type="Proteomes" id="UP000587991">
    <property type="component" value="Unassembled WGS sequence"/>
</dbReference>
<dbReference type="SUPFAM" id="SSF102462">
    <property type="entry name" value="Peptidyl-tRNA hydrolase II"/>
    <property type="match status" value="1"/>
</dbReference>
<proteinExistence type="predicted"/>
<comment type="caution">
    <text evidence="1">The sequence shown here is derived from an EMBL/GenBank/DDBJ whole genome shotgun (WGS) entry which is preliminary data.</text>
</comment>
<reference evidence="1 2" key="1">
    <citation type="submission" date="2020-04" db="EMBL/GenBank/DDBJ databases">
        <title>Draft genome of Leeia sp. IMCC25680.</title>
        <authorList>
            <person name="Song J."/>
            <person name="Cho J.-C."/>
        </authorList>
    </citation>
    <scope>NUCLEOTIDE SEQUENCE [LARGE SCALE GENOMIC DNA]</scope>
    <source>
        <strain evidence="1 2">IMCC25680</strain>
    </source>
</reference>
<dbReference type="Pfam" id="PF09391">
    <property type="entry name" value="DUF2000"/>
    <property type="match status" value="1"/>
</dbReference>
<accession>A0A847S3G7</accession>
<name>A0A847S3G7_9NEIS</name>
<evidence type="ECO:0000313" key="2">
    <source>
        <dbReference type="Proteomes" id="UP000587991"/>
    </source>
</evidence>
<evidence type="ECO:0000313" key="1">
    <source>
        <dbReference type="EMBL" id="NLR74343.1"/>
    </source>
</evidence>
<sequence>MSEQKCVIVIDPELPLGVIANAAAVLAVSLGKAVPELVGHDLQDADGLPHRGITTAAIPILKGSADGLQQMRSALSAHEPELTVVDLTDATRSTRSYAEYAAHLAATPSSEVRYLGLAVHGSSKLVNKFTGSLGLLR</sequence>